<dbReference type="AlphaFoldDB" id="A0A6A7K589"/>
<keyword evidence="4" id="KW-1185">Reference proteome</keyword>
<evidence type="ECO:0000313" key="4">
    <source>
        <dbReference type="Proteomes" id="UP000440004"/>
    </source>
</evidence>
<dbReference type="PRINTS" id="PR01438">
    <property type="entry name" value="UNVRSLSTRESS"/>
</dbReference>
<dbReference type="SUPFAM" id="SSF52402">
    <property type="entry name" value="Adenine nucleotide alpha hydrolases-like"/>
    <property type="match status" value="1"/>
</dbReference>
<accession>A0A6A7K589</accession>
<dbReference type="InterPro" id="IPR014729">
    <property type="entry name" value="Rossmann-like_a/b/a_fold"/>
</dbReference>
<dbReference type="PANTHER" id="PTHR46268:SF6">
    <property type="entry name" value="UNIVERSAL STRESS PROTEIN UP12"/>
    <property type="match status" value="1"/>
</dbReference>
<proteinExistence type="inferred from homology"/>
<dbReference type="RefSeq" id="WP_152801189.1">
    <property type="nucleotide sequence ID" value="NZ_WHNX01000003.1"/>
</dbReference>
<dbReference type="PANTHER" id="PTHR46268">
    <property type="entry name" value="STRESS RESPONSE PROTEIN NHAX"/>
    <property type="match status" value="1"/>
</dbReference>
<feature type="domain" description="UspA" evidence="2">
    <location>
        <begin position="2"/>
        <end position="140"/>
    </location>
</feature>
<protein>
    <recommendedName>
        <fullName evidence="2">UspA domain-containing protein</fullName>
    </recommendedName>
</protein>
<reference evidence="3 4" key="1">
    <citation type="submission" date="2019-10" db="EMBL/GenBank/DDBJ databases">
        <title>Alkalibaculum tamaniensis sp.nov., a new alkaliphilic acetogen, isolated on methoxylated aromatics from a mud volcano.</title>
        <authorList>
            <person name="Khomyakova M.A."/>
            <person name="Merkel A.Y."/>
            <person name="Bonch-Osmolovskaya E.A."/>
            <person name="Slobodkin A.I."/>
        </authorList>
    </citation>
    <scope>NUCLEOTIDE SEQUENCE [LARGE SCALE GENOMIC DNA]</scope>
    <source>
        <strain evidence="3 4">M08DMB</strain>
    </source>
</reference>
<dbReference type="InterPro" id="IPR006015">
    <property type="entry name" value="Universal_stress_UspA"/>
</dbReference>
<dbReference type="Proteomes" id="UP000440004">
    <property type="component" value="Unassembled WGS sequence"/>
</dbReference>
<evidence type="ECO:0000259" key="2">
    <source>
        <dbReference type="Pfam" id="PF00582"/>
    </source>
</evidence>
<evidence type="ECO:0000256" key="1">
    <source>
        <dbReference type="ARBA" id="ARBA00008791"/>
    </source>
</evidence>
<evidence type="ECO:0000313" key="3">
    <source>
        <dbReference type="EMBL" id="MPW24568.1"/>
    </source>
</evidence>
<organism evidence="3 4">
    <name type="scientific">Alkalibaculum sporogenes</name>
    <dbReference type="NCBI Taxonomy" id="2655001"/>
    <lineage>
        <taxon>Bacteria</taxon>
        <taxon>Bacillati</taxon>
        <taxon>Bacillota</taxon>
        <taxon>Clostridia</taxon>
        <taxon>Eubacteriales</taxon>
        <taxon>Eubacteriaceae</taxon>
        <taxon>Alkalibaculum</taxon>
    </lineage>
</organism>
<gene>
    <name evidence="3" type="ORF">GC105_02015</name>
</gene>
<dbReference type="CDD" id="cd00293">
    <property type="entry name" value="USP-like"/>
    <property type="match status" value="1"/>
</dbReference>
<name>A0A6A7K589_9FIRM</name>
<dbReference type="Pfam" id="PF00582">
    <property type="entry name" value="Usp"/>
    <property type="match status" value="1"/>
</dbReference>
<dbReference type="InterPro" id="IPR006016">
    <property type="entry name" value="UspA"/>
</dbReference>
<comment type="similarity">
    <text evidence="1">Belongs to the universal stress protein A family.</text>
</comment>
<dbReference type="EMBL" id="WHNX01000003">
    <property type="protein sequence ID" value="MPW24568.1"/>
    <property type="molecule type" value="Genomic_DNA"/>
</dbReference>
<sequence length="140" mass="15607">MNKILVPIDGSEHAQRALEKCKEMAVAFGSDIVLINIKNLLIPYLSYEETRSYMEMMNKNSEDMLKSAKQLFSDIENKVEIESIEGDIASSIIKFVEENDIDLVIMGSQGLNAGKFQGFLLGSIANKVIHSITTPILIVR</sequence>
<dbReference type="Gene3D" id="3.40.50.620">
    <property type="entry name" value="HUPs"/>
    <property type="match status" value="1"/>
</dbReference>
<comment type="caution">
    <text evidence="3">The sequence shown here is derived from an EMBL/GenBank/DDBJ whole genome shotgun (WGS) entry which is preliminary data.</text>
</comment>